<dbReference type="InterPro" id="IPR032567">
    <property type="entry name" value="RTL1-rel"/>
</dbReference>
<gene>
    <name evidence="2" type="ORF">CK203_087390</name>
</gene>
<evidence type="ECO:0000313" key="3">
    <source>
        <dbReference type="Proteomes" id="UP000288805"/>
    </source>
</evidence>
<dbReference type="Proteomes" id="UP000288805">
    <property type="component" value="Unassembled WGS sequence"/>
</dbReference>
<dbReference type="InterPro" id="IPR021109">
    <property type="entry name" value="Peptidase_aspartic_dom_sf"/>
</dbReference>
<dbReference type="AlphaFoldDB" id="A0A438D2Y6"/>
<name>A0A438D2Y6_VITVI</name>
<feature type="region of interest" description="Disordered" evidence="1">
    <location>
        <begin position="226"/>
        <end position="251"/>
    </location>
</feature>
<reference evidence="2 3" key="1">
    <citation type="journal article" date="2018" name="PLoS Genet.">
        <title>Population sequencing reveals clonal diversity and ancestral inbreeding in the grapevine cultivar Chardonnay.</title>
        <authorList>
            <person name="Roach M.J."/>
            <person name="Johnson D.L."/>
            <person name="Bohlmann J."/>
            <person name="van Vuuren H.J."/>
            <person name="Jones S.J."/>
            <person name="Pretorius I.S."/>
            <person name="Schmidt S.A."/>
            <person name="Borneman A.R."/>
        </authorList>
    </citation>
    <scope>NUCLEOTIDE SEQUENCE [LARGE SCALE GENOMIC DNA]</scope>
    <source>
        <strain evidence="3">cv. Chardonnay</strain>
        <tissue evidence="2">Leaf</tissue>
    </source>
</reference>
<evidence type="ECO:0000313" key="2">
    <source>
        <dbReference type="EMBL" id="RVW29804.1"/>
    </source>
</evidence>
<dbReference type="CDD" id="cd00303">
    <property type="entry name" value="retropepsin_like"/>
    <property type="match status" value="1"/>
</dbReference>
<dbReference type="Gene3D" id="2.40.70.10">
    <property type="entry name" value="Acid Proteases"/>
    <property type="match status" value="1"/>
</dbReference>
<proteinExistence type="predicted"/>
<dbReference type="EMBL" id="QGNW01001824">
    <property type="protein sequence ID" value="RVW29804.1"/>
    <property type="molecule type" value="Genomic_DNA"/>
</dbReference>
<dbReference type="PANTHER" id="PTHR15503:SF45">
    <property type="entry name" value="RNA-DIRECTED DNA POLYMERASE HOMOLOG"/>
    <property type="match status" value="1"/>
</dbReference>
<comment type="caution">
    <text evidence="2">The sequence shown here is derived from an EMBL/GenBank/DDBJ whole genome shotgun (WGS) entry which is preliminary data.</text>
</comment>
<accession>A0A438D2Y6</accession>
<sequence>MTSGSATKALWERIAQMKEMLGEWPRENGTVASWEKHTVGEIQVQRSLLEIYGKFFEDKFVGLKVEIQSLIDDFKGFLQSYGEEIAVLKKVVLQGCSSGPKAPPKVRVLEPKGSNGNRNAKELENFLWDMEQFFRVAHVPDGEKVSITDQFLHTNIAWVARESLKMLRHTGSVRDYVKEFSSLMLDMKNMLEKDKLFNFMFGLQCRLLGGLQDGWRHLHHAETKLEGSKKAKAKGKTSKKSGWKKQNKKGAAGTLVDSGATHNFVATKEANRLGLKLENDTSRIKAANIKAQKIQGVAKNVLMQVALIEIKEGQFMEVPNSVVKILKEFRDVMPAQLPKKLPPRRLIDRKIELLPRTKPPTQAPYRMSPAELLELRK</sequence>
<feature type="compositionally biased region" description="Basic residues" evidence="1">
    <location>
        <begin position="230"/>
        <end position="248"/>
    </location>
</feature>
<protein>
    <submittedName>
        <fullName evidence="2">Uncharacterized protein</fullName>
    </submittedName>
</protein>
<organism evidence="2 3">
    <name type="scientific">Vitis vinifera</name>
    <name type="common">Grape</name>
    <dbReference type="NCBI Taxonomy" id="29760"/>
    <lineage>
        <taxon>Eukaryota</taxon>
        <taxon>Viridiplantae</taxon>
        <taxon>Streptophyta</taxon>
        <taxon>Embryophyta</taxon>
        <taxon>Tracheophyta</taxon>
        <taxon>Spermatophyta</taxon>
        <taxon>Magnoliopsida</taxon>
        <taxon>eudicotyledons</taxon>
        <taxon>Gunneridae</taxon>
        <taxon>Pentapetalae</taxon>
        <taxon>rosids</taxon>
        <taxon>Vitales</taxon>
        <taxon>Vitaceae</taxon>
        <taxon>Viteae</taxon>
        <taxon>Vitis</taxon>
    </lineage>
</organism>
<dbReference type="PANTHER" id="PTHR15503">
    <property type="entry name" value="LDOC1 RELATED"/>
    <property type="match status" value="1"/>
</dbReference>
<evidence type="ECO:0000256" key="1">
    <source>
        <dbReference type="SAM" id="MobiDB-lite"/>
    </source>
</evidence>